<dbReference type="AlphaFoldDB" id="A0ABD3WX12"/>
<evidence type="ECO:0000313" key="2">
    <source>
        <dbReference type="Proteomes" id="UP001634394"/>
    </source>
</evidence>
<organism evidence="1 2">
    <name type="scientific">Sinanodonta woodiana</name>
    <name type="common">Chinese pond mussel</name>
    <name type="synonym">Anodonta woodiana</name>
    <dbReference type="NCBI Taxonomy" id="1069815"/>
    <lineage>
        <taxon>Eukaryota</taxon>
        <taxon>Metazoa</taxon>
        <taxon>Spiralia</taxon>
        <taxon>Lophotrochozoa</taxon>
        <taxon>Mollusca</taxon>
        <taxon>Bivalvia</taxon>
        <taxon>Autobranchia</taxon>
        <taxon>Heteroconchia</taxon>
        <taxon>Palaeoheterodonta</taxon>
        <taxon>Unionida</taxon>
        <taxon>Unionoidea</taxon>
        <taxon>Unionidae</taxon>
        <taxon>Unioninae</taxon>
        <taxon>Sinanodonta</taxon>
    </lineage>
</organism>
<name>A0ABD3WX12_SINWO</name>
<dbReference type="Proteomes" id="UP001634394">
    <property type="component" value="Unassembled WGS sequence"/>
</dbReference>
<protein>
    <submittedName>
        <fullName evidence="1">Uncharacterized protein</fullName>
    </submittedName>
</protein>
<dbReference type="PANTHER" id="PTHR46791:SF13">
    <property type="entry name" value="CLR5 DOMAIN-CONTAINING PROTEIN"/>
    <property type="match status" value="1"/>
</dbReference>
<dbReference type="PANTHER" id="PTHR46791">
    <property type="entry name" value="EXPRESSED PROTEIN"/>
    <property type="match status" value="1"/>
</dbReference>
<proteinExistence type="predicted"/>
<dbReference type="EMBL" id="JBJQND010000005">
    <property type="protein sequence ID" value="KAL3877105.1"/>
    <property type="molecule type" value="Genomic_DNA"/>
</dbReference>
<evidence type="ECO:0000313" key="1">
    <source>
        <dbReference type="EMBL" id="KAL3877105.1"/>
    </source>
</evidence>
<accession>A0ABD3WX12</accession>
<reference evidence="1 2" key="1">
    <citation type="submission" date="2024-11" db="EMBL/GenBank/DDBJ databases">
        <title>Chromosome-level genome assembly of the freshwater bivalve Anodonta woodiana.</title>
        <authorList>
            <person name="Chen X."/>
        </authorList>
    </citation>
    <scope>NUCLEOTIDE SEQUENCE [LARGE SCALE GENOMIC DNA]</scope>
    <source>
        <strain evidence="1">MN2024</strain>
        <tissue evidence="1">Gills</tissue>
    </source>
</reference>
<keyword evidence="2" id="KW-1185">Reference proteome</keyword>
<gene>
    <name evidence="1" type="ORF">ACJMK2_034860</name>
</gene>
<comment type="caution">
    <text evidence="1">The sequence shown here is derived from an EMBL/GenBank/DDBJ whole genome shotgun (WGS) entry which is preliminary data.</text>
</comment>
<sequence length="129" mass="14834">MADAGVRIELIKFYFKLGLLYKDITTVPSVKHGITISERHLRRILNINGLSRHNDYSDVANVLLFISNELNHSGQLHEYRSMHVKCYSNGLKVRKEDVRLILSALDPNGCQARKARRLNRREYCAKGPN</sequence>